<dbReference type="Proteomes" id="UP000236654">
    <property type="component" value="Unassembled WGS sequence"/>
</dbReference>
<dbReference type="EMBL" id="PJNI01000008">
    <property type="protein sequence ID" value="PKR80828.1"/>
    <property type="molecule type" value="Genomic_DNA"/>
</dbReference>
<dbReference type="InterPro" id="IPR010994">
    <property type="entry name" value="RuvA_2-like"/>
</dbReference>
<evidence type="ECO:0008006" key="3">
    <source>
        <dbReference type="Google" id="ProtNLM"/>
    </source>
</evidence>
<proteinExistence type="predicted"/>
<gene>
    <name evidence="1" type="ORF">CW751_08660</name>
</gene>
<dbReference type="AlphaFoldDB" id="A0A2I0R2L7"/>
<evidence type="ECO:0000313" key="2">
    <source>
        <dbReference type="Proteomes" id="UP000236654"/>
    </source>
</evidence>
<protein>
    <recommendedName>
        <fullName evidence="3">Helix-hairpin-helix domain-containing protein</fullName>
    </recommendedName>
</protein>
<comment type="caution">
    <text evidence="1">The sequence shown here is derived from an EMBL/GenBank/DDBJ whole genome shotgun (WGS) entry which is preliminary data.</text>
</comment>
<reference evidence="1 2" key="1">
    <citation type="submission" date="2017-12" db="EMBL/GenBank/DDBJ databases">
        <title>The draft genome sequence of Brumimicrobium saltpan LHR20.</title>
        <authorList>
            <person name="Do Z.-J."/>
            <person name="Luo H.-R."/>
        </authorList>
    </citation>
    <scope>NUCLEOTIDE SEQUENCE [LARGE SCALE GENOMIC DNA]</scope>
    <source>
        <strain evidence="1 2">LHR20</strain>
    </source>
</reference>
<name>A0A2I0R2L7_9FLAO</name>
<dbReference type="SUPFAM" id="SSF47781">
    <property type="entry name" value="RuvA domain 2-like"/>
    <property type="match status" value="1"/>
</dbReference>
<accession>A0A2I0R2L7</accession>
<sequence>MKRLLFISFLFVGAFVFGQTKNEIIQQRIEFIAQDLDAEEVSLEDIFDVLNTYYDNPLNLNAANKEDLQELLLLNDFQINSLLATREEKGPFKTLFELKDLEYWDLLTLDNIIPFVRVSKVEEKKEGNFKKYLKEGKVEAYFRYQRNIEDRAGYADVTDEEKEESNKYYWGDPNKLYSRIRYTHKNDLSVGVTMEKDPGEQLFGDKSPNGFDFYSAHAYYSGNKFLRKAAIGDYQIQIGQGLAMWTGYGFSKTADASSAKKNARGIKPFSSTDETRFMRGAAVEIGIKNFSLTTWGSYKGVDGSVEMLDTLDSEEARMASSINMSGYHRTTSEIERKNSLMEMIYGANVKYESRNFQIGISAIQHVYDAYYERADRLMNKYQFKGKELLNLSADYSYIVRNLSLYGEVAQSRSSNAIAVLQGATIALGRKASLTALYRNYPKDYHTFYAQGFGDGSNTNNESGLYFGGFFKLSKSWSLNSYVDFFKSPWLKFRVDSPSEGHEVLGQLKYRPNPRFETYLRVREKDKMINASGEYEGNIRPIERYKQRKYQLGLTADLGSGWKWRSRIDYVTDQRPSSGSQDGFALTQDLLYRNKNFPVEISMRYAIFNTDSYETRVYAYEYNLQNVFSIPAYFNKGSRAYVMLRYTFFNERCDLWVRYAAFVYNQEETLSSGTEEIQGNVKSEVGVQLRVRL</sequence>
<organism evidence="1 2">
    <name type="scientific">Brumimicrobium salinarum</name>
    <dbReference type="NCBI Taxonomy" id="2058658"/>
    <lineage>
        <taxon>Bacteria</taxon>
        <taxon>Pseudomonadati</taxon>
        <taxon>Bacteroidota</taxon>
        <taxon>Flavobacteriia</taxon>
        <taxon>Flavobacteriales</taxon>
        <taxon>Crocinitomicaceae</taxon>
        <taxon>Brumimicrobium</taxon>
    </lineage>
</organism>
<keyword evidence="2" id="KW-1185">Reference proteome</keyword>
<evidence type="ECO:0000313" key="1">
    <source>
        <dbReference type="EMBL" id="PKR80828.1"/>
    </source>
</evidence>